<keyword evidence="6 7" id="KW-0804">Transcription</keyword>
<dbReference type="GO" id="GO:0051259">
    <property type="term" value="P:protein complex oligomerization"/>
    <property type="evidence" value="ECO:0007669"/>
    <property type="project" value="InterPro"/>
</dbReference>
<keyword evidence="3 7" id="KW-0963">Cytoplasm</keyword>
<feature type="domain" description="Arginine repressor C-terminal" evidence="9">
    <location>
        <begin position="80"/>
        <end position="144"/>
    </location>
</feature>
<protein>
    <recommendedName>
        <fullName evidence="7">Arginine repressor</fullName>
    </recommendedName>
</protein>
<name>A0A9D1HE59_9FIRM</name>
<reference evidence="10" key="1">
    <citation type="submission" date="2020-10" db="EMBL/GenBank/DDBJ databases">
        <authorList>
            <person name="Gilroy R."/>
        </authorList>
    </citation>
    <scope>NUCLEOTIDE SEQUENCE</scope>
    <source>
        <strain evidence="10">CHK176-22527</strain>
    </source>
</reference>
<feature type="domain" description="Arginine repressor DNA-binding" evidence="8">
    <location>
        <begin position="4"/>
        <end position="67"/>
    </location>
</feature>
<dbReference type="GO" id="GO:0034618">
    <property type="term" value="F:arginine binding"/>
    <property type="evidence" value="ECO:0007669"/>
    <property type="project" value="InterPro"/>
</dbReference>
<evidence type="ECO:0000256" key="4">
    <source>
        <dbReference type="ARBA" id="ARBA00023015"/>
    </source>
</evidence>
<dbReference type="AlphaFoldDB" id="A0A9D1HE59"/>
<evidence type="ECO:0000256" key="3">
    <source>
        <dbReference type="ARBA" id="ARBA00022490"/>
    </source>
</evidence>
<evidence type="ECO:0000256" key="2">
    <source>
        <dbReference type="ARBA" id="ARBA00008316"/>
    </source>
</evidence>
<dbReference type="PANTHER" id="PTHR34471">
    <property type="entry name" value="ARGININE REPRESSOR"/>
    <property type="match status" value="1"/>
</dbReference>
<sequence>MRISRQNKILELIENYEIETQDKLASMLRDFGYEVTQATISRDIKELHLVKTLSSSGKYKYSVATESSSPMSGRLSNIYRETVKSTAYSGNIVLLKTISGCASAAAEALDSIGLPHVIGSVAGDNTIMFVVDDPSNSKSVVDFLNDMLEK</sequence>
<dbReference type="GO" id="GO:0003677">
    <property type="term" value="F:DNA binding"/>
    <property type="evidence" value="ECO:0007669"/>
    <property type="project" value="UniProtKB-KW"/>
</dbReference>
<dbReference type="EMBL" id="DVLX01000033">
    <property type="protein sequence ID" value="HIT99267.1"/>
    <property type="molecule type" value="Genomic_DNA"/>
</dbReference>
<dbReference type="Proteomes" id="UP000824159">
    <property type="component" value="Unassembled WGS sequence"/>
</dbReference>
<reference evidence="10" key="2">
    <citation type="journal article" date="2021" name="PeerJ">
        <title>Extensive microbial diversity within the chicken gut microbiome revealed by metagenomics and culture.</title>
        <authorList>
            <person name="Gilroy R."/>
            <person name="Ravi A."/>
            <person name="Getino M."/>
            <person name="Pursley I."/>
            <person name="Horton D.L."/>
            <person name="Alikhan N.F."/>
            <person name="Baker D."/>
            <person name="Gharbi K."/>
            <person name="Hall N."/>
            <person name="Watson M."/>
            <person name="Adriaenssens E.M."/>
            <person name="Foster-Nyarko E."/>
            <person name="Jarju S."/>
            <person name="Secka A."/>
            <person name="Antonio M."/>
            <person name="Oren A."/>
            <person name="Chaudhuri R.R."/>
            <person name="La Ragione R."/>
            <person name="Hildebrand F."/>
            <person name="Pallen M.J."/>
        </authorList>
    </citation>
    <scope>NUCLEOTIDE SEQUENCE</scope>
    <source>
        <strain evidence="10">CHK176-22527</strain>
    </source>
</reference>
<keyword evidence="7" id="KW-0678">Repressor</keyword>
<gene>
    <name evidence="7" type="primary">argR</name>
    <name evidence="10" type="ORF">IAD12_03325</name>
</gene>
<dbReference type="InterPro" id="IPR036388">
    <property type="entry name" value="WH-like_DNA-bd_sf"/>
</dbReference>
<dbReference type="Pfam" id="PF01316">
    <property type="entry name" value="Arg_repressor"/>
    <property type="match status" value="1"/>
</dbReference>
<accession>A0A9D1HE59</accession>
<evidence type="ECO:0000259" key="9">
    <source>
        <dbReference type="Pfam" id="PF02863"/>
    </source>
</evidence>
<evidence type="ECO:0000313" key="10">
    <source>
        <dbReference type="EMBL" id="HIT99267.1"/>
    </source>
</evidence>
<evidence type="ECO:0000256" key="6">
    <source>
        <dbReference type="ARBA" id="ARBA00023163"/>
    </source>
</evidence>
<dbReference type="GO" id="GO:0003700">
    <property type="term" value="F:DNA-binding transcription factor activity"/>
    <property type="evidence" value="ECO:0007669"/>
    <property type="project" value="UniProtKB-UniRule"/>
</dbReference>
<keyword evidence="7" id="KW-0028">Amino-acid biosynthesis</keyword>
<comment type="subcellular location">
    <subcellularLocation>
        <location evidence="1 7">Cytoplasm</location>
    </subcellularLocation>
</comment>
<organism evidence="10 11">
    <name type="scientific">Candidatus Allocopromorpha excrementavium</name>
    <dbReference type="NCBI Taxonomy" id="2840741"/>
    <lineage>
        <taxon>Bacteria</taxon>
        <taxon>Bacillati</taxon>
        <taxon>Bacillota</taxon>
        <taxon>Clostridia</taxon>
        <taxon>Eubacteriales</taxon>
        <taxon>Eubacteriaceae</taxon>
        <taxon>Eubacteriaceae incertae sedis</taxon>
        <taxon>Candidatus Allocopromorpha</taxon>
    </lineage>
</organism>
<comment type="caution">
    <text evidence="10">The sequence shown here is derived from an EMBL/GenBank/DDBJ whole genome shotgun (WGS) entry which is preliminary data.</text>
</comment>
<dbReference type="SUPFAM" id="SSF46785">
    <property type="entry name" value="Winged helix' DNA-binding domain"/>
    <property type="match status" value="1"/>
</dbReference>
<dbReference type="InterPro" id="IPR001669">
    <property type="entry name" value="Arg_repress"/>
</dbReference>
<dbReference type="Gene3D" id="3.30.1360.40">
    <property type="match status" value="1"/>
</dbReference>
<evidence type="ECO:0000256" key="5">
    <source>
        <dbReference type="ARBA" id="ARBA00023125"/>
    </source>
</evidence>
<dbReference type="GO" id="GO:1900079">
    <property type="term" value="P:regulation of arginine biosynthetic process"/>
    <property type="evidence" value="ECO:0007669"/>
    <property type="project" value="UniProtKB-UniRule"/>
</dbReference>
<evidence type="ECO:0000256" key="1">
    <source>
        <dbReference type="ARBA" id="ARBA00004496"/>
    </source>
</evidence>
<evidence type="ECO:0000313" key="11">
    <source>
        <dbReference type="Proteomes" id="UP000824159"/>
    </source>
</evidence>
<keyword evidence="5 7" id="KW-0238">DNA-binding</keyword>
<dbReference type="InterPro" id="IPR020899">
    <property type="entry name" value="Arg_repress_C"/>
</dbReference>
<dbReference type="GO" id="GO:0005737">
    <property type="term" value="C:cytoplasm"/>
    <property type="evidence" value="ECO:0007669"/>
    <property type="project" value="UniProtKB-SubCell"/>
</dbReference>
<dbReference type="PRINTS" id="PR01467">
    <property type="entry name" value="ARGREPRESSOR"/>
</dbReference>
<dbReference type="InterPro" id="IPR036390">
    <property type="entry name" value="WH_DNA-bd_sf"/>
</dbReference>
<dbReference type="PANTHER" id="PTHR34471:SF1">
    <property type="entry name" value="ARGININE REPRESSOR"/>
    <property type="match status" value="1"/>
</dbReference>
<evidence type="ECO:0000256" key="7">
    <source>
        <dbReference type="HAMAP-Rule" id="MF_00173"/>
    </source>
</evidence>
<comment type="similarity">
    <text evidence="2 7">Belongs to the ArgR family.</text>
</comment>
<dbReference type="Pfam" id="PF02863">
    <property type="entry name" value="Arg_repressor_C"/>
    <property type="match status" value="1"/>
</dbReference>
<keyword evidence="4 7" id="KW-0805">Transcription regulation</keyword>
<comment type="function">
    <text evidence="7">Regulates arginine biosynthesis genes.</text>
</comment>
<dbReference type="InterPro" id="IPR036251">
    <property type="entry name" value="Arg_repress_C_sf"/>
</dbReference>
<dbReference type="InterPro" id="IPR020900">
    <property type="entry name" value="Arg_repress_DNA-bd"/>
</dbReference>
<evidence type="ECO:0000259" key="8">
    <source>
        <dbReference type="Pfam" id="PF01316"/>
    </source>
</evidence>
<comment type="pathway">
    <text evidence="7">Amino-acid biosynthesis; L-arginine biosynthesis [regulation].</text>
</comment>
<keyword evidence="7" id="KW-0055">Arginine biosynthesis</keyword>
<dbReference type="Gene3D" id="1.10.10.10">
    <property type="entry name" value="Winged helix-like DNA-binding domain superfamily/Winged helix DNA-binding domain"/>
    <property type="match status" value="1"/>
</dbReference>
<dbReference type="SUPFAM" id="SSF55252">
    <property type="entry name" value="C-terminal domain of arginine repressor"/>
    <property type="match status" value="1"/>
</dbReference>
<proteinExistence type="inferred from homology"/>
<dbReference type="GO" id="GO:0006526">
    <property type="term" value="P:L-arginine biosynthetic process"/>
    <property type="evidence" value="ECO:0007669"/>
    <property type="project" value="UniProtKB-KW"/>
</dbReference>
<dbReference type="HAMAP" id="MF_00173">
    <property type="entry name" value="Arg_repressor"/>
    <property type="match status" value="1"/>
</dbReference>